<dbReference type="InterPro" id="IPR050755">
    <property type="entry name" value="TRAFAC_YlqF/YawG_RiboMat"/>
</dbReference>
<dbReference type="PANTHER" id="PTHR11089">
    <property type="entry name" value="GTP-BINDING PROTEIN-RELATED"/>
    <property type="match status" value="1"/>
</dbReference>
<feature type="compositionally biased region" description="Basic and acidic residues" evidence="8">
    <location>
        <begin position="538"/>
        <end position="549"/>
    </location>
</feature>
<evidence type="ECO:0000256" key="5">
    <source>
        <dbReference type="ARBA" id="ARBA00023242"/>
    </source>
</evidence>
<protein>
    <recommendedName>
        <fullName evidence="6">Guanine nucleotide-binding protein-like 3 homolog</fullName>
    </recommendedName>
</protein>
<keyword evidence="5" id="KW-0539">Nucleus</keyword>
<evidence type="ECO:0000256" key="6">
    <source>
        <dbReference type="ARBA" id="ARBA00069022"/>
    </source>
</evidence>
<dbReference type="FunFam" id="1.10.1580.10:FF:000002">
    <property type="entry name" value="Guanine nucleotide-binding protein-like 3 (nucleolar)-like"/>
    <property type="match status" value="1"/>
</dbReference>
<evidence type="ECO:0000256" key="4">
    <source>
        <dbReference type="ARBA" id="ARBA00023134"/>
    </source>
</evidence>
<keyword evidence="2" id="KW-0547">Nucleotide-binding</keyword>
<sequence>LDKHIRLLDSPGVILEPKGRLDSSEIALKNAVRVESLTDPVAPIQAILRRCSRDSLILHYEIPEFKTCDEFLAYIARKGGRLKKGGCPDLNAAARKVLMDWNCGKLRYFTEPPESIVDQSPSLCSSELLSEMSKEFDLETLNDEQKTLVEGLPTTSAMKVVVKYNLAATTEKEEGNNDGARMEVENIPGDTLICCEEKKNIRDDVVMNENSLLDSFNIDGNSQINRAIKIAVKKHKKKKKKLHKRTEEIINTMTSTSLTDKQEDYDFGMMNENNFILGMHITCGDYALSQIRSKTAMHLPVRMGRESYLRFRYGTLLVASEHISIATYYKVKTRKMRFLISLGLLCILSIIFHRKMLTVLSEDKHFDKNYVEEDYLIEFIKIEMAKFIWQSLMAKGVVEMVKKLPEKSAKQPVRQSHRTRIINTRLSTPPKILLDMLKDHSSSEKSLPAVIDMERIKNVSQKTARTSSKQIVKSENIVTQLSDARPHRHIQKKRYATPFEEMIESEHLPKNVSNETLEETAACPSNQSRKLGASQGSKNEKVHASRKTLDNTSLKTRHSSRIRIPNSRFSYLLPGFLEQASGSRKGKDSMKRNDDRKTNTLLMPEEEKVVAHSPKIACNKSNMTIKPRHSERQRIPSKRLSFPDVCSVIQTQKKSTKARPKVEQTYVKVQKYKNFNKKQASILKNRLSVKATPANLSMSSITSNRQVHSSLEVPSILYPYRPARCQALCVEPSSSMTKDYVSKKDIEELLTEINKALACVTDEDYSELREKIAHHLNSLYRENCRFRQALHQLRSELESLSNNSTINRYNLLIKQNGELREQKVLADIKCEAQMEEVRKLLEKIRTLEVRNKDLENFRNRLIEQKKQQHLNGKRKNSHTDFINDLSKTETQDPMDAELDSLILNEIDGKIVKSNDNEVGWGNDSWMLHC</sequence>
<dbReference type="Gene3D" id="1.10.1580.10">
    <property type="match status" value="1"/>
</dbReference>
<comment type="subcellular location">
    <subcellularLocation>
        <location evidence="1">Nucleus</location>
    </subcellularLocation>
</comment>
<evidence type="ECO:0000256" key="8">
    <source>
        <dbReference type="SAM" id="MobiDB-lite"/>
    </source>
</evidence>
<dbReference type="GO" id="GO:0005730">
    <property type="term" value="C:nucleolus"/>
    <property type="evidence" value="ECO:0007669"/>
    <property type="project" value="TreeGrafter"/>
</dbReference>
<reference evidence="9" key="1">
    <citation type="submission" date="2017-02" db="UniProtKB">
        <authorList>
            <consortium name="WormBaseParasite"/>
        </authorList>
    </citation>
    <scope>IDENTIFICATION</scope>
</reference>
<keyword evidence="3 7" id="KW-0175">Coiled coil</keyword>
<dbReference type="STRING" id="42155.A0A0R3QP19"/>
<accession>A0A0R3QP19</accession>
<feature type="compositionally biased region" description="Polar residues" evidence="8">
    <location>
        <begin position="523"/>
        <end position="537"/>
    </location>
</feature>
<evidence type="ECO:0000256" key="7">
    <source>
        <dbReference type="SAM" id="Coils"/>
    </source>
</evidence>
<name>A0A0R3QP19_9BILA</name>
<evidence type="ECO:0000256" key="1">
    <source>
        <dbReference type="ARBA" id="ARBA00004123"/>
    </source>
</evidence>
<feature type="region of interest" description="Disordered" evidence="8">
    <location>
        <begin position="517"/>
        <end position="560"/>
    </location>
</feature>
<dbReference type="WBParaSite" id="BTMF_0000945401-mRNA-1">
    <property type="protein sequence ID" value="BTMF_0000945401-mRNA-1"/>
    <property type="gene ID" value="BTMF_0000945401"/>
</dbReference>
<proteinExistence type="predicted"/>
<dbReference type="GO" id="GO:0005525">
    <property type="term" value="F:GTP binding"/>
    <property type="evidence" value="ECO:0007669"/>
    <property type="project" value="UniProtKB-KW"/>
</dbReference>
<organism evidence="9">
    <name type="scientific">Brugia timori</name>
    <dbReference type="NCBI Taxonomy" id="42155"/>
    <lineage>
        <taxon>Eukaryota</taxon>
        <taxon>Metazoa</taxon>
        <taxon>Ecdysozoa</taxon>
        <taxon>Nematoda</taxon>
        <taxon>Chromadorea</taxon>
        <taxon>Rhabditida</taxon>
        <taxon>Spirurina</taxon>
        <taxon>Spiruromorpha</taxon>
        <taxon>Filarioidea</taxon>
        <taxon>Onchocercidae</taxon>
        <taxon>Brugia</taxon>
    </lineage>
</organism>
<feature type="coiled-coil region" evidence="7">
    <location>
        <begin position="830"/>
        <end position="867"/>
    </location>
</feature>
<keyword evidence="4" id="KW-0342">GTP-binding</keyword>
<evidence type="ECO:0000256" key="2">
    <source>
        <dbReference type="ARBA" id="ARBA00022741"/>
    </source>
</evidence>
<dbReference type="PANTHER" id="PTHR11089:SF30">
    <property type="entry name" value="GUANINE NUCLEOTIDE-BINDING PROTEIN-LIKE 3 HOMOLOG"/>
    <property type="match status" value="1"/>
</dbReference>
<evidence type="ECO:0000256" key="3">
    <source>
        <dbReference type="ARBA" id="ARBA00023054"/>
    </source>
</evidence>
<dbReference type="AlphaFoldDB" id="A0A0R3QP19"/>
<evidence type="ECO:0000313" key="9">
    <source>
        <dbReference type="WBParaSite" id="BTMF_0000945401-mRNA-1"/>
    </source>
</evidence>
<dbReference type="InterPro" id="IPR023179">
    <property type="entry name" value="GTP-bd_ortho_bundle_sf"/>
</dbReference>